<evidence type="ECO:0000259" key="9">
    <source>
        <dbReference type="SMART" id="SM00709"/>
    </source>
</evidence>
<dbReference type="KEGG" id="aten:116307526"/>
<dbReference type="InterPro" id="IPR042452">
    <property type="entry name" value="ZPR1_Znf1/2"/>
</dbReference>
<evidence type="ECO:0000256" key="4">
    <source>
        <dbReference type="ARBA" id="ARBA00022737"/>
    </source>
</evidence>
<dbReference type="FunFam" id="2.60.120.1040:FF:000001">
    <property type="entry name" value="Zinc finger protein ZPR1"/>
    <property type="match status" value="1"/>
</dbReference>
<dbReference type="GeneID" id="116307526"/>
<evidence type="ECO:0000256" key="6">
    <source>
        <dbReference type="ARBA" id="ARBA00022833"/>
    </source>
</evidence>
<dbReference type="PANTHER" id="PTHR10876:SF0">
    <property type="entry name" value="ZINC FINGER PROTEIN ZPR1"/>
    <property type="match status" value="1"/>
</dbReference>
<feature type="domain" description="Zinc finger ZPR1-type" evidence="9">
    <location>
        <begin position="250"/>
        <end position="410"/>
    </location>
</feature>
<dbReference type="Proteomes" id="UP000515163">
    <property type="component" value="Unplaced"/>
</dbReference>
<dbReference type="InterPro" id="IPR040141">
    <property type="entry name" value="ZPR1"/>
</dbReference>
<dbReference type="InterPro" id="IPR056180">
    <property type="entry name" value="ZPR1_jr_dom"/>
</dbReference>
<dbReference type="InterPro" id="IPR042451">
    <property type="entry name" value="ZPR1_A/B_dom"/>
</dbReference>
<evidence type="ECO:0000313" key="10">
    <source>
        <dbReference type="Proteomes" id="UP000515163"/>
    </source>
</evidence>
<keyword evidence="3" id="KW-0479">Metal-binding</keyword>
<evidence type="ECO:0000256" key="2">
    <source>
        <dbReference type="ARBA" id="ARBA00008354"/>
    </source>
</evidence>
<dbReference type="InParanoid" id="A0A6P8J186"/>
<keyword evidence="6" id="KW-0862">Zinc</keyword>
<keyword evidence="4" id="KW-0677">Repeat</keyword>
<feature type="region of interest" description="Disordered" evidence="8">
    <location>
        <begin position="205"/>
        <end position="238"/>
    </location>
</feature>
<reference evidence="11" key="1">
    <citation type="submission" date="2025-08" db="UniProtKB">
        <authorList>
            <consortium name="RefSeq"/>
        </authorList>
    </citation>
    <scope>IDENTIFICATION</scope>
    <source>
        <tissue evidence="11">Tentacle</tissue>
    </source>
</reference>
<dbReference type="Gene3D" id="2.60.120.1040">
    <property type="entry name" value="ZPR1, A/B domain"/>
    <property type="match status" value="2"/>
</dbReference>
<dbReference type="RefSeq" id="XP_031573661.1">
    <property type="nucleotide sequence ID" value="XM_031717801.1"/>
</dbReference>
<dbReference type="NCBIfam" id="TIGR00310">
    <property type="entry name" value="ZPR1_znf"/>
    <property type="match status" value="2"/>
</dbReference>
<accession>A0A6P8J186</accession>
<feature type="compositionally biased region" description="Polar residues" evidence="8">
    <location>
        <begin position="208"/>
        <end position="218"/>
    </location>
</feature>
<evidence type="ECO:0000256" key="5">
    <source>
        <dbReference type="ARBA" id="ARBA00022771"/>
    </source>
</evidence>
<dbReference type="FunFam" id="2.60.120.1040:FF:000002">
    <property type="entry name" value="zinc finger protein ZPR1"/>
    <property type="match status" value="1"/>
</dbReference>
<evidence type="ECO:0000256" key="3">
    <source>
        <dbReference type="ARBA" id="ARBA00022723"/>
    </source>
</evidence>
<dbReference type="AlphaFoldDB" id="A0A6P8J186"/>
<feature type="domain" description="Zinc finger ZPR1-type" evidence="9">
    <location>
        <begin position="29"/>
        <end position="187"/>
    </location>
</feature>
<keyword evidence="7" id="KW-0539">Nucleus</keyword>
<dbReference type="FunCoup" id="A0A6P8J186">
    <property type="interactions" value="2480"/>
</dbReference>
<comment type="subcellular location">
    <subcellularLocation>
        <location evidence="1">Nucleus</location>
    </subcellularLocation>
</comment>
<protein>
    <submittedName>
        <fullName evidence="11">Zinc finger protein ZPR1-like isoform X1</fullName>
    </submittedName>
</protein>
<dbReference type="FunFam" id="2.20.25.420:FF:000001">
    <property type="entry name" value="Zinc finger protein ZPR1"/>
    <property type="match status" value="1"/>
</dbReference>
<proteinExistence type="inferred from homology"/>
<dbReference type="InterPro" id="IPR004457">
    <property type="entry name" value="Znf_ZPR1"/>
</dbReference>
<comment type="similarity">
    <text evidence="2">Belongs to the ZPR1 family.</text>
</comment>
<keyword evidence="10" id="KW-1185">Reference proteome</keyword>
<name>A0A6P8J186_ACTTE</name>
<evidence type="ECO:0000256" key="8">
    <source>
        <dbReference type="SAM" id="MobiDB-lite"/>
    </source>
</evidence>
<organism evidence="10 11">
    <name type="scientific">Actinia tenebrosa</name>
    <name type="common">Australian red waratah sea anemone</name>
    <dbReference type="NCBI Taxonomy" id="6105"/>
    <lineage>
        <taxon>Eukaryota</taxon>
        <taxon>Metazoa</taxon>
        <taxon>Cnidaria</taxon>
        <taxon>Anthozoa</taxon>
        <taxon>Hexacorallia</taxon>
        <taxon>Actiniaria</taxon>
        <taxon>Actiniidae</taxon>
        <taxon>Actinia</taxon>
    </lineage>
</organism>
<dbReference type="OrthoDB" id="308464at2759"/>
<dbReference type="PANTHER" id="PTHR10876">
    <property type="entry name" value="ZINC FINGER PROTEIN ZPR1"/>
    <property type="match status" value="1"/>
</dbReference>
<dbReference type="Gene3D" id="2.20.25.420">
    <property type="entry name" value="ZPR1, zinc finger domain"/>
    <property type="match status" value="2"/>
</dbReference>
<feature type="compositionally biased region" description="Basic and acidic residues" evidence="8">
    <location>
        <begin position="225"/>
        <end position="238"/>
    </location>
</feature>
<dbReference type="GO" id="GO:0008270">
    <property type="term" value="F:zinc ion binding"/>
    <property type="evidence" value="ECO:0007669"/>
    <property type="project" value="UniProtKB-KW"/>
</dbReference>
<dbReference type="Pfam" id="PF03367">
    <property type="entry name" value="Zn_ribbon_ZPR1"/>
    <property type="match status" value="2"/>
</dbReference>
<gene>
    <name evidence="11" type="primary">LOC116307526</name>
</gene>
<dbReference type="SMART" id="SM00709">
    <property type="entry name" value="Zpr1"/>
    <property type="match status" value="2"/>
</dbReference>
<evidence type="ECO:0000256" key="7">
    <source>
        <dbReference type="ARBA" id="ARBA00023242"/>
    </source>
</evidence>
<dbReference type="FunFam" id="2.20.25.420:FF:000002">
    <property type="entry name" value="Zinc finger protein ZPR1"/>
    <property type="match status" value="1"/>
</dbReference>
<evidence type="ECO:0000256" key="1">
    <source>
        <dbReference type="ARBA" id="ARBA00004123"/>
    </source>
</evidence>
<dbReference type="Pfam" id="PF22794">
    <property type="entry name" value="jr-ZPR1"/>
    <property type="match status" value="2"/>
</dbReference>
<evidence type="ECO:0000313" key="11">
    <source>
        <dbReference type="RefSeq" id="XP_031573661.1"/>
    </source>
</evidence>
<keyword evidence="5" id="KW-0863">Zinc-finger</keyword>
<sequence length="448" mass="49699">MAETEVKKKESVFQELQADEDAGVITVESLCMNCHKNGTTRLLLVKIPFFKEIILSSFHCEHCGEKNSEIQSGSSIQDKGCKISLKITTKKDLDRQVVKQESASFSIPKLSFEVPPFTQKGEISTIEGLITRAVAGLEQDQPVRRHMDPESAKKIDAFLVELKKCLEVETPYIVILDDCTGNSFIENIYAPKPDPNMKTELYERTTEQDNSLGFYQNTSGEEEAEEKKESEEKGKKNKAFDKDEVITIPTNCTSCNAPSETRMKLVSIPHFKEVIIMALTCDTCGFKSNEVKSGSGIEPKGRKLTLKITDPEDLSRDILKSETCTLSIPELEFEAGGPTLGGKFTTIEGLLSNVGDHLKSINPFGFGDGFSLSGGKLKGFLDNLQKIISGQWMGVHIILDDPAGNSFIQNLYAPDPDPELTIEEYERTTSQNDELGILHMNTENYAES</sequence>
<dbReference type="GO" id="GO:0005634">
    <property type="term" value="C:nucleus"/>
    <property type="evidence" value="ECO:0007669"/>
    <property type="project" value="UniProtKB-SubCell"/>
</dbReference>